<dbReference type="GO" id="GO:0000271">
    <property type="term" value="P:polysaccharide biosynthetic process"/>
    <property type="evidence" value="ECO:0007669"/>
    <property type="project" value="TreeGrafter"/>
</dbReference>
<feature type="active site" description="Proton acceptor" evidence="5">
    <location>
        <position position="62"/>
    </location>
</feature>
<comment type="subunit">
    <text evidence="7">Homodimer.</text>
</comment>
<dbReference type="UniPathway" id="UPA00124"/>
<keyword evidence="7 8" id="KW-0413">Isomerase</keyword>
<evidence type="ECO:0000256" key="1">
    <source>
        <dbReference type="ARBA" id="ARBA00001298"/>
    </source>
</evidence>
<dbReference type="GO" id="GO:0019305">
    <property type="term" value="P:dTDP-rhamnose biosynthetic process"/>
    <property type="evidence" value="ECO:0007669"/>
    <property type="project" value="UniProtKB-UniRule"/>
</dbReference>
<evidence type="ECO:0000256" key="5">
    <source>
        <dbReference type="PIRSR" id="PIRSR600888-1"/>
    </source>
</evidence>
<dbReference type="InterPro" id="IPR014710">
    <property type="entry name" value="RmlC-like_jellyroll"/>
</dbReference>
<evidence type="ECO:0000256" key="6">
    <source>
        <dbReference type="PIRSR" id="PIRSR600888-3"/>
    </source>
</evidence>
<comment type="function">
    <text evidence="2 7">Catalyzes the epimerization of the C3' and C5'positions of dTDP-6-deoxy-D-xylo-4-hexulose, forming dTDP-6-deoxy-L-lyxo-4-hexulose.</text>
</comment>
<feature type="active site" description="Proton donor" evidence="5">
    <location>
        <position position="132"/>
    </location>
</feature>
<dbReference type="EMBL" id="WBVQ01000001">
    <property type="protein sequence ID" value="KAB2817577.1"/>
    <property type="molecule type" value="Genomic_DNA"/>
</dbReference>
<dbReference type="RefSeq" id="WP_151692224.1">
    <property type="nucleotide sequence ID" value="NZ_BMGX01000002.1"/>
</dbReference>
<name>A0A6L3ZIB3_9FLAO</name>
<reference evidence="8 9" key="1">
    <citation type="submission" date="2019-10" db="EMBL/GenBank/DDBJ databases">
        <title>Genome sequence of Phaeocystidibacter marisrubri JCM30614 (type strain).</title>
        <authorList>
            <person name="Bowman J.P."/>
        </authorList>
    </citation>
    <scope>NUCLEOTIDE SEQUENCE [LARGE SCALE GENOMIC DNA]</scope>
    <source>
        <strain evidence="8 9">JCM 30614</strain>
    </source>
</reference>
<proteinExistence type="inferred from homology"/>
<accession>A0A6L3ZIB3</accession>
<protein>
    <recommendedName>
        <fullName evidence="4 7">dTDP-4-dehydrorhamnose 3,5-epimerase</fullName>
        <ecNumber evidence="3 7">5.1.3.13</ecNumber>
    </recommendedName>
    <alternativeName>
        <fullName evidence="7">Thymidine diphospho-4-keto-rhamnose 3,5-epimerase</fullName>
    </alternativeName>
</protein>
<dbReference type="GO" id="GO:0008830">
    <property type="term" value="F:dTDP-4-dehydrorhamnose 3,5-epimerase activity"/>
    <property type="evidence" value="ECO:0007669"/>
    <property type="project" value="UniProtKB-UniRule"/>
</dbReference>
<feature type="site" description="Participates in a stacking interaction with the thymidine ring of dTDP-4-oxo-6-deoxyglucose" evidence="6">
    <location>
        <position position="138"/>
    </location>
</feature>
<dbReference type="SUPFAM" id="SSF51182">
    <property type="entry name" value="RmlC-like cupins"/>
    <property type="match status" value="1"/>
</dbReference>
<organism evidence="8 9">
    <name type="scientific">Phaeocystidibacter marisrubri</name>
    <dbReference type="NCBI Taxonomy" id="1577780"/>
    <lineage>
        <taxon>Bacteria</taxon>
        <taxon>Pseudomonadati</taxon>
        <taxon>Bacteroidota</taxon>
        <taxon>Flavobacteriia</taxon>
        <taxon>Flavobacteriales</taxon>
        <taxon>Phaeocystidibacteraceae</taxon>
        <taxon>Phaeocystidibacter</taxon>
    </lineage>
</organism>
<evidence type="ECO:0000256" key="3">
    <source>
        <dbReference type="ARBA" id="ARBA00012098"/>
    </source>
</evidence>
<evidence type="ECO:0000256" key="7">
    <source>
        <dbReference type="RuleBase" id="RU364069"/>
    </source>
</evidence>
<dbReference type="InterPro" id="IPR000888">
    <property type="entry name" value="RmlC-like"/>
</dbReference>
<dbReference type="Pfam" id="PF00908">
    <property type="entry name" value="dTDP_sugar_isom"/>
    <property type="match status" value="1"/>
</dbReference>
<dbReference type="OrthoDB" id="9800680at2"/>
<dbReference type="Proteomes" id="UP000484164">
    <property type="component" value="Unassembled WGS sequence"/>
</dbReference>
<dbReference type="Gene3D" id="2.60.120.10">
    <property type="entry name" value="Jelly Rolls"/>
    <property type="match status" value="1"/>
</dbReference>
<comment type="caution">
    <text evidence="8">The sequence shown here is derived from an EMBL/GenBank/DDBJ whole genome shotgun (WGS) entry which is preliminary data.</text>
</comment>
<comment type="catalytic activity">
    <reaction evidence="1 7">
        <text>dTDP-4-dehydro-6-deoxy-alpha-D-glucose = dTDP-4-dehydro-beta-L-rhamnose</text>
        <dbReference type="Rhea" id="RHEA:16969"/>
        <dbReference type="ChEBI" id="CHEBI:57649"/>
        <dbReference type="ChEBI" id="CHEBI:62830"/>
        <dbReference type="EC" id="5.1.3.13"/>
    </reaction>
</comment>
<dbReference type="InterPro" id="IPR011051">
    <property type="entry name" value="RmlC_Cupin_sf"/>
</dbReference>
<dbReference type="CDD" id="cd00438">
    <property type="entry name" value="cupin_RmlC"/>
    <property type="match status" value="1"/>
</dbReference>
<dbReference type="AlphaFoldDB" id="A0A6L3ZIB3"/>
<comment type="pathway">
    <text evidence="7">Carbohydrate biosynthesis; dTDP-L-rhamnose biosynthesis.</text>
</comment>
<gene>
    <name evidence="8" type="primary">rfbC</name>
    <name evidence="8" type="ORF">F8C82_04030</name>
</gene>
<sequence length="184" mass="20899">MKVLDQPIPDCYLLEPTVFGDHRGYFFESFNDQLFQKLTGANANFVQDNQSMSSKGVLRGLHFQIGDAAQAKLVRVIQGAVWDVAVDLRPNSPTYGKWFGVELNGENKQMLYVPRGFGHGFVTLKANTIFSYKCDNHYSKADERGVIWNDPTIGIEWPELNVELKLSEKDLVLPSLNEAQKEWE</sequence>
<dbReference type="EC" id="5.1.3.13" evidence="3 7"/>
<evidence type="ECO:0000256" key="2">
    <source>
        <dbReference type="ARBA" id="ARBA00001997"/>
    </source>
</evidence>
<dbReference type="PANTHER" id="PTHR21047">
    <property type="entry name" value="DTDP-6-DEOXY-D-GLUCOSE-3,5 EPIMERASE"/>
    <property type="match status" value="1"/>
</dbReference>
<evidence type="ECO:0000256" key="4">
    <source>
        <dbReference type="ARBA" id="ARBA00019595"/>
    </source>
</evidence>
<dbReference type="PANTHER" id="PTHR21047:SF2">
    <property type="entry name" value="THYMIDINE DIPHOSPHO-4-KETO-RHAMNOSE 3,5-EPIMERASE"/>
    <property type="match status" value="1"/>
</dbReference>
<dbReference type="NCBIfam" id="TIGR01221">
    <property type="entry name" value="rmlC"/>
    <property type="match status" value="1"/>
</dbReference>
<dbReference type="GO" id="GO:0005829">
    <property type="term" value="C:cytosol"/>
    <property type="evidence" value="ECO:0007669"/>
    <property type="project" value="TreeGrafter"/>
</dbReference>
<evidence type="ECO:0000313" key="9">
    <source>
        <dbReference type="Proteomes" id="UP000484164"/>
    </source>
</evidence>
<evidence type="ECO:0000313" key="8">
    <source>
        <dbReference type="EMBL" id="KAB2817577.1"/>
    </source>
</evidence>
<comment type="similarity">
    <text evidence="7">Belongs to the dTDP-4-dehydrorhamnose 3,5-epimerase family.</text>
</comment>
<keyword evidence="9" id="KW-1185">Reference proteome</keyword>